<name>I0YMY8_COCSC</name>
<keyword evidence="5" id="KW-0663">Pyridoxal phosphate</keyword>
<dbReference type="Gene3D" id="3.40.640.10">
    <property type="entry name" value="Type I PLP-dependent aspartate aminotransferase-like (Major domain)"/>
    <property type="match status" value="1"/>
</dbReference>
<dbReference type="InterPro" id="IPR004839">
    <property type="entry name" value="Aminotransferase_I/II_large"/>
</dbReference>
<evidence type="ECO:0000256" key="4">
    <source>
        <dbReference type="ARBA" id="ARBA00022679"/>
    </source>
</evidence>
<reference evidence="7 8" key="1">
    <citation type="journal article" date="2012" name="Genome Biol.">
        <title>The genome of the polar eukaryotic microalga coccomyxa subellipsoidea reveals traits of cold adaptation.</title>
        <authorList>
            <person name="Blanc G."/>
            <person name="Agarkova I."/>
            <person name="Grimwood J."/>
            <person name="Kuo A."/>
            <person name="Brueggeman A."/>
            <person name="Dunigan D."/>
            <person name="Gurnon J."/>
            <person name="Ladunga I."/>
            <person name="Lindquist E."/>
            <person name="Lucas S."/>
            <person name="Pangilinan J."/>
            <person name="Proschold T."/>
            <person name="Salamov A."/>
            <person name="Schmutz J."/>
            <person name="Weeks D."/>
            <person name="Yamada T."/>
            <person name="Claverie J.M."/>
            <person name="Grigoriev I."/>
            <person name="Van Etten J."/>
            <person name="Lomsadze A."/>
            <person name="Borodovsky M."/>
        </authorList>
    </citation>
    <scope>NUCLEOTIDE SEQUENCE [LARGE SCALE GENOMIC DNA]</scope>
    <source>
        <strain evidence="7 8">C-169</strain>
    </source>
</reference>
<evidence type="ECO:0000313" key="7">
    <source>
        <dbReference type="EMBL" id="EIE19757.1"/>
    </source>
</evidence>
<dbReference type="KEGG" id="csl:COCSUDRAFT_34233"/>
<dbReference type="PANTHER" id="PTHR46383">
    <property type="entry name" value="ASPARTATE AMINOTRANSFERASE"/>
    <property type="match status" value="1"/>
</dbReference>
<dbReference type="InterPro" id="IPR004838">
    <property type="entry name" value="NHTrfase_class1_PyrdxlP-BS"/>
</dbReference>
<gene>
    <name evidence="7" type="ORF">COCSUDRAFT_34233</name>
</gene>
<protein>
    <submittedName>
        <fullName evidence="7">PLP-dependent transferase</fullName>
    </submittedName>
</protein>
<dbReference type="OrthoDB" id="7042322at2759"/>
<comment type="cofactor">
    <cofactor evidence="1">
        <name>pyridoxal 5'-phosphate</name>
        <dbReference type="ChEBI" id="CHEBI:597326"/>
    </cofactor>
</comment>
<accession>I0YMY8</accession>
<dbReference type="EMBL" id="AGSI01000018">
    <property type="protein sequence ID" value="EIE19757.1"/>
    <property type="molecule type" value="Genomic_DNA"/>
</dbReference>
<dbReference type="GeneID" id="17037729"/>
<evidence type="ECO:0000256" key="3">
    <source>
        <dbReference type="ARBA" id="ARBA00022576"/>
    </source>
</evidence>
<feature type="domain" description="Aminotransferase class I/classII large" evidence="6">
    <location>
        <begin position="76"/>
        <end position="410"/>
    </location>
</feature>
<dbReference type="eggNOG" id="KOG0257">
    <property type="taxonomic scope" value="Eukaryota"/>
</dbReference>
<evidence type="ECO:0000256" key="1">
    <source>
        <dbReference type="ARBA" id="ARBA00001933"/>
    </source>
</evidence>
<dbReference type="SUPFAM" id="SSF53383">
    <property type="entry name" value="PLP-dependent transferases"/>
    <property type="match status" value="1"/>
</dbReference>
<comment type="caution">
    <text evidence="7">The sequence shown here is derived from an EMBL/GenBank/DDBJ whole genome shotgun (WGS) entry which is preliminary data.</text>
</comment>
<dbReference type="PANTHER" id="PTHR46383:SF5">
    <property type="entry name" value="AMINOTRANSFERASE CLASS I_CLASSII DOMAIN-CONTAINING PROTEIN"/>
    <property type="match status" value="1"/>
</dbReference>
<sequence length="437" mass="47479">MASRRALAVINEDGNGGIVNLGAATMHNSRSRSPEVSKRVRSTDDPVMVQARRLIGGVQGVASLAQGAVFWGPPREAIAVAAEQACSDPAYSQYGPDEGMPELRAALHTKIEEQNGLHGYSVIVTAGANQGLTSLMLTLLDPTDRAVLFKPYYFNALMALQMTGCGQTVAFGPSHLDTWRPDLDWLQDQLEGANPPKLVYVVNPGNPTGITLSREELDRLTEMTAAAGTWLVLDETYEEFLFSGQEHYCPSGPHVLHLFSFSKAHGLMGWRVGYIAYPNFDGSDYLGLQLVKVQDTVPIHSAHMSQKVALGALAAGKPWVVSQMASLEQNRQTLLEALAPLGTLGDGIYGGDAIYIWARLPPSCQDDKAVVTWMVHEHKVSVIPGSGCGCPGYVRIAFGKPEPEAFKEAAIRLNTALKQLCSEGFQVVKQWQQRKHQ</sequence>
<keyword evidence="3" id="KW-0032">Aminotransferase</keyword>
<dbReference type="InterPro" id="IPR015424">
    <property type="entry name" value="PyrdxlP-dep_Trfase"/>
</dbReference>
<dbReference type="AlphaFoldDB" id="I0YMY8"/>
<dbReference type="GO" id="GO:0008483">
    <property type="term" value="F:transaminase activity"/>
    <property type="evidence" value="ECO:0007669"/>
    <property type="project" value="UniProtKB-KW"/>
</dbReference>
<comment type="similarity">
    <text evidence="2">Belongs to the class-I pyridoxal-phosphate-dependent aminotransferase family.</text>
</comment>
<evidence type="ECO:0000256" key="5">
    <source>
        <dbReference type="ARBA" id="ARBA00022898"/>
    </source>
</evidence>
<dbReference type="GO" id="GO:0030170">
    <property type="term" value="F:pyridoxal phosphate binding"/>
    <property type="evidence" value="ECO:0007669"/>
    <property type="project" value="InterPro"/>
</dbReference>
<dbReference type="PROSITE" id="PS00105">
    <property type="entry name" value="AA_TRANSFER_CLASS_1"/>
    <property type="match status" value="1"/>
</dbReference>
<dbReference type="RefSeq" id="XP_005644301.1">
    <property type="nucleotide sequence ID" value="XM_005644244.1"/>
</dbReference>
<dbReference type="GO" id="GO:0006520">
    <property type="term" value="P:amino acid metabolic process"/>
    <property type="evidence" value="ECO:0007669"/>
    <property type="project" value="InterPro"/>
</dbReference>
<organism evidence="7 8">
    <name type="scientific">Coccomyxa subellipsoidea (strain C-169)</name>
    <name type="common">Green microalga</name>
    <dbReference type="NCBI Taxonomy" id="574566"/>
    <lineage>
        <taxon>Eukaryota</taxon>
        <taxon>Viridiplantae</taxon>
        <taxon>Chlorophyta</taxon>
        <taxon>core chlorophytes</taxon>
        <taxon>Trebouxiophyceae</taxon>
        <taxon>Trebouxiophyceae incertae sedis</taxon>
        <taxon>Coccomyxaceae</taxon>
        <taxon>Coccomyxa</taxon>
        <taxon>Coccomyxa subellipsoidea</taxon>
    </lineage>
</organism>
<evidence type="ECO:0000313" key="8">
    <source>
        <dbReference type="Proteomes" id="UP000007264"/>
    </source>
</evidence>
<dbReference type="Pfam" id="PF00155">
    <property type="entry name" value="Aminotran_1_2"/>
    <property type="match status" value="1"/>
</dbReference>
<dbReference type="InterPro" id="IPR050596">
    <property type="entry name" value="AspAT/PAT-like"/>
</dbReference>
<dbReference type="Proteomes" id="UP000007264">
    <property type="component" value="Unassembled WGS sequence"/>
</dbReference>
<dbReference type="STRING" id="574566.I0YMY8"/>
<evidence type="ECO:0000256" key="2">
    <source>
        <dbReference type="ARBA" id="ARBA00007441"/>
    </source>
</evidence>
<dbReference type="InterPro" id="IPR015421">
    <property type="entry name" value="PyrdxlP-dep_Trfase_major"/>
</dbReference>
<proteinExistence type="inferred from homology"/>
<dbReference type="CDD" id="cd00609">
    <property type="entry name" value="AAT_like"/>
    <property type="match status" value="1"/>
</dbReference>
<keyword evidence="4 7" id="KW-0808">Transferase</keyword>
<evidence type="ECO:0000259" key="6">
    <source>
        <dbReference type="Pfam" id="PF00155"/>
    </source>
</evidence>
<keyword evidence="8" id="KW-1185">Reference proteome</keyword>